<dbReference type="GO" id="GO:0006611">
    <property type="term" value="P:protein export from nucleus"/>
    <property type="evidence" value="ECO:0007669"/>
    <property type="project" value="InterPro"/>
</dbReference>
<dbReference type="GO" id="GO:0005634">
    <property type="term" value="C:nucleus"/>
    <property type="evidence" value="ECO:0007669"/>
    <property type="project" value="UniProtKB-SubCell"/>
</dbReference>
<dbReference type="STRING" id="51511.ENSCSAVP00000001494"/>
<dbReference type="Pfam" id="PF08389">
    <property type="entry name" value="Xpo1"/>
    <property type="match status" value="1"/>
</dbReference>
<dbReference type="OMA" id="KITRFNH"/>
<dbReference type="InterPro" id="IPR040016">
    <property type="entry name" value="XPO6"/>
</dbReference>
<evidence type="ECO:0000256" key="5">
    <source>
        <dbReference type="ARBA" id="ARBA00022490"/>
    </source>
</evidence>
<feature type="domain" description="Importin N-terminal" evidence="8">
    <location>
        <begin position="31"/>
        <end position="97"/>
    </location>
</feature>
<dbReference type="eggNOG" id="KOG2020">
    <property type="taxonomic scope" value="Eukaryota"/>
</dbReference>
<dbReference type="InterPro" id="IPR011989">
    <property type="entry name" value="ARM-like"/>
</dbReference>
<comment type="similarity">
    <text evidence="3">Belongs to the exportin family.</text>
</comment>
<organism evidence="9 10">
    <name type="scientific">Ciona savignyi</name>
    <name type="common">Pacific transparent sea squirt</name>
    <dbReference type="NCBI Taxonomy" id="51511"/>
    <lineage>
        <taxon>Eukaryota</taxon>
        <taxon>Metazoa</taxon>
        <taxon>Chordata</taxon>
        <taxon>Tunicata</taxon>
        <taxon>Ascidiacea</taxon>
        <taxon>Phlebobranchia</taxon>
        <taxon>Cionidae</taxon>
        <taxon>Ciona</taxon>
    </lineage>
</organism>
<evidence type="ECO:0000313" key="10">
    <source>
        <dbReference type="Proteomes" id="UP000007875"/>
    </source>
</evidence>
<reference evidence="9" key="3">
    <citation type="submission" date="2025-09" db="UniProtKB">
        <authorList>
            <consortium name="Ensembl"/>
        </authorList>
    </citation>
    <scope>IDENTIFICATION</scope>
</reference>
<dbReference type="InterPro" id="IPR016024">
    <property type="entry name" value="ARM-type_fold"/>
</dbReference>
<evidence type="ECO:0000256" key="1">
    <source>
        <dbReference type="ARBA" id="ARBA00004123"/>
    </source>
</evidence>
<dbReference type="Gene3D" id="1.25.10.10">
    <property type="entry name" value="Leucine-rich Repeat Variant"/>
    <property type="match status" value="1"/>
</dbReference>
<reference evidence="9" key="2">
    <citation type="submission" date="2025-08" db="UniProtKB">
        <authorList>
            <consortium name="Ensembl"/>
        </authorList>
    </citation>
    <scope>IDENTIFICATION</scope>
</reference>
<evidence type="ECO:0000259" key="8">
    <source>
        <dbReference type="PROSITE" id="PS50166"/>
    </source>
</evidence>
<dbReference type="InterPro" id="IPR001494">
    <property type="entry name" value="Importin-beta_N"/>
</dbReference>
<protein>
    <recommendedName>
        <fullName evidence="8">Importin N-terminal domain-containing protein</fullName>
    </recommendedName>
</protein>
<accession>H2Y846</accession>
<sequence length="1190" mass="136092">MASMEEMLVGLERIMTEFFHPSTSNKRKREIEEQLNKFGNQNGAWKHCLEIFTKTNNEYVMMYCLSVLENLVNKMWLGCDANSKSEIRRNLNHILMLQHKKVPMFITNKLIKVIVDIGRSDWPMFYPDFFTGLLHLASSSGGNDTRALGLVALRIASEELASPREDVSGQRKEELRKLLLQQVPDMIAIITESLRVEWESNFMQLNQSSMATPPPSPGSGESNLFDLFVAQGDARPQIANVTIPPHSLNIMKHALECLCQLFSWIPLSSSITPDLLSVVFKYARLGVSAAIQNCARYVQRPALQDFNKNGSTLSELGCNAMMCINELMSRNCVPHNFEEYLVRIFRQTFHLLQQLTHGDNPRASLDKLDDNYLEKFIEFLRLFVSLHFSRIESNPSFPLLQFLTLLFKFTFHQTSHEHYINCLDIWEVFVDYVTTKSEKSTEDKEYILSRYKSSEHQHSNFDLSNTINLQTILMIHYSFIPRYKEGMILFSTSILQHIQFRFNYNHLSELDNQTMDDNGHTEWEVYLIENIELVAKIGQLFPKDTVSLLWPILDETASIYVKTNWSAPSNMDTNHLTQLQRTLKDLAMCLQAFGRISEFFIGEQFHEHYESTLTLIQKFQAIAVFGNKCHLYETTNLPPALVKETIAVQVEALASLQPYTHWLSQLYSEAQHAGHSQAQLSQLLVSYMDAIIPVLGKQVPDKIVLSAAHTLLSVATTVRATFLAQSPSVQKLFQDVSNGMCNMLPMKTQSLIYRSLSNLLLLPWPNTPESEQNWFERGESHKTFIKSLLTEYLSLNNSLSALRENPSVFERGQLPIYGQGLIMFLYTFMQKPSVIFSAKPAILRAVLILDGIVEAMADEVSKARQLCHASIDQCIVISLQLFSIYISHPDTIEVLMSFFHRIFSALRRQIGPEAIARTLQSFLSTFTPERLQETILHENAAGVRVVEKFIEILELVIEEPGNSFKTFTPSIIVLAVQQIYPIICQRPSSDVKGVLFHLLHRILSRRHRYFFPSPVIASMLGDGSVNSSRSGSIAHKPQFLAIMTAFGQSFLQADINVFKQVLNILEELGSKQKLYDKLHFMLAEEGVLFQFVNVLIQALINKSHNLLQVCYTIQCFTCCSVDLDFFHSKFLQEFLQHTEGVTADQKNILYRSFQPEKDLPSFTSRLMLFVNDLRYFKLSNSSLPEGTVQF</sequence>
<dbReference type="GO" id="GO:0005049">
    <property type="term" value="F:nuclear export signal receptor activity"/>
    <property type="evidence" value="ECO:0007669"/>
    <property type="project" value="InterPro"/>
</dbReference>
<dbReference type="Proteomes" id="UP000007875">
    <property type="component" value="Unassembled WGS sequence"/>
</dbReference>
<name>H2Y846_CIOSA</name>
<dbReference type="GO" id="GO:0031267">
    <property type="term" value="F:small GTPase binding"/>
    <property type="evidence" value="ECO:0007669"/>
    <property type="project" value="InterPro"/>
</dbReference>
<dbReference type="GO" id="GO:0005737">
    <property type="term" value="C:cytoplasm"/>
    <property type="evidence" value="ECO:0007669"/>
    <property type="project" value="UniProtKB-SubCell"/>
</dbReference>
<dbReference type="PANTHER" id="PTHR21452">
    <property type="entry name" value="EXPORTIN-6"/>
    <property type="match status" value="1"/>
</dbReference>
<dbReference type="PANTHER" id="PTHR21452:SF4">
    <property type="entry name" value="EXPORTIN-6"/>
    <property type="match status" value="1"/>
</dbReference>
<dbReference type="Ensembl" id="ENSCSAVT00000001514.1">
    <property type="protein sequence ID" value="ENSCSAVP00000001494.1"/>
    <property type="gene ID" value="ENSCSAVG00000000850.1"/>
</dbReference>
<keyword evidence="7" id="KW-0539">Nucleus</keyword>
<evidence type="ECO:0000256" key="4">
    <source>
        <dbReference type="ARBA" id="ARBA00022448"/>
    </source>
</evidence>
<keyword evidence="6" id="KW-0653">Protein transport</keyword>
<dbReference type="SMART" id="SM00913">
    <property type="entry name" value="IBN_N"/>
    <property type="match status" value="1"/>
</dbReference>
<dbReference type="InParanoid" id="H2Y846"/>
<dbReference type="Pfam" id="PF03810">
    <property type="entry name" value="IBN_N"/>
    <property type="match status" value="1"/>
</dbReference>
<dbReference type="GeneTree" id="ENSGT00390000002810"/>
<dbReference type="SUPFAM" id="SSF48371">
    <property type="entry name" value="ARM repeat"/>
    <property type="match status" value="1"/>
</dbReference>
<keyword evidence="10" id="KW-1185">Reference proteome</keyword>
<keyword evidence="4" id="KW-0813">Transport</keyword>
<dbReference type="FunCoup" id="H2Y846">
    <property type="interactions" value="364"/>
</dbReference>
<proteinExistence type="inferred from homology"/>
<keyword evidence="5" id="KW-0963">Cytoplasm</keyword>
<evidence type="ECO:0000313" key="9">
    <source>
        <dbReference type="Ensembl" id="ENSCSAVP00000001494.1"/>
    </source>
</evidence>
<evidence type="ECO:0000256" key="2">
    <source>
        <dbReference type="ARBA" id="ARBA00004496"/>
    </source>
</evidence>
<dbReference type="InterPro" id="IPR013598">
    <property type="entry name" value="Exportin-1/Importin-b-like"/>
</dbReference>
<evidence type="ECO:0000256" key="7">
    <source>
        <dbReference type="ARBA" id="ARBA00023242"/>
    </source>
</evidence>
<reference evidence="10" key="1">
    <citation type="submission" date="2003-08" db="EMBL/GenBank/DDBJ databases">
        <authorList>
            <person name="Birren B."/>
            <person name="Nusbaum C."/>
            <person name="Abebe A."/>
            <person name="Abouelleil A."/>
            <person name="Adekoya E."/>
            <person name="Ait-zahra M."/>
            <person name="Allen N."/>
            <person name="Allen T."/>
            <person name="An P."/>
            <person name="Anderson M."/>
            <person name="Anderson S."/>
            <person name="Arachchi H."/>
            <person name="Armbruster J."/>
            <person name="Bachantsang P."/>
            <person name="Baldwin J."/>
            <person name="Barry A."/>
            <person name="Bayul T."/>
            <person name="Blitshsteyn B."/>
            <person name="Bloom T."/>
            <person name="Blye J."/>
            <person name="Boguslavskiy L."/>
            <person name="Borowsky M."/>
            <person name="Boukhgalter B."/>
            <person name="Brunache A."/>
            <person name="Butler J."/>
            <person name="Calixte N."/>
            <person name="Calvo S."/>
            <person name="Camarata J."/>
            <person name="Campo K."/>
            <person name="Chang J."/>
            <person name="Cheshatsang Y."/>
            <person name="Citroen M."/>
            <person name="Collymore A."/>
            <person name="Considine T."/>
            <person name="Cook A."/>
            <person name="Cooke P."/>
            <person name="Corum B."/>
            <person name="Cuomo C."/>
            <person name="David R."/>
            <person name="Dawoe T."/>
            <person name="Degray S."/>
            <person name="Dodge S."/>
            <person name="Dooley K."/>
            <person name="Dorje P."/>
            <person name="Dorjee K."/>
            <person name="Dorris L."/>
            <person name="Duffey N."/>
            <person name="Dupes A."/>
            <person name="Elkins T."/>
            <person name="Engels R."/>
            <person name="Erickson J."/>
            <person name="Farina A."/>
            <person name="Faro S."/>
            <person name="Ferreira P."/>
            <person name="Fischer H."/>
            <person name="Fitzgerald M."/>
            <person name="Foley K."/>
            <person name="Gage D."/>
            <person name="Galagan J."/>
            <person name="Gearin G."/>
            <person name="Gnerre S."/>
            <person name="Gnirke A."/>
            <person name="Goyette A."/>
            <person name="Graham J."/>
            <person name="Grandbois E."/>
            <person name="Gyaltsen K."/>
            <person name="Hafez N."/>
            <person name="Hagopian D."/>
            <person name="Hagos B."/>
            <person name="Hall J."/>
            <person name="Hatcher B."/>
            <person name="Heller A."/>
            <person name="Higgins H."/>
            <person name="Honan T."/>
            <person name="Horn A."/>
            <person name="Houde N."/>
            <person name="Hughes L."/>
            <person name="Hulme W."/>
            <person name="Husby E."/>
            <person name="Iliev I."/>
            <person name="Jaffe D."/>
            <person name="Jones C."/>
            <person name="Kamal M."/>
            <person name="Kamat A."/>
            <person name="Kamvysselis M."/>
            <person name="Karlsson E."/>
            <person name="Kells C."/>
            <person name="Kieu A."/>
            <person name="Kisner P."/>
            <person name="Kodira C."/>
            <person name="Kulbokas E."/>
            <person name="Labutti K."/>
            <person name="Lama D."/>
            <person name="Landers T."/>
            <person name="Leger J."/>
            <person name="Levine S."/>
            <person name="Lewis D."/>
            <person name="Lewis T."/>
            <person name="Lindblad-toh K."/>
            <person name="Liu X."/>
            <person name="Lokyitsang T."/>
            <person name="Lokyitsang Y."/>
            <person name="Lucien O."/>
            <person name="Lui A."/>
            <person name="Ma L.J."/>
            <person name="Mabbitt R."/>
            <person name="Macdonald J."/>
            <person name="Maclean C."/>
            <person name="Major J."/>
            <person name="Manning J."/>
            <person name="Marabella R."/>
            <person name="Maru K."/>
            <person name="Matthews C."/>
            <person name="Mauceli E."/>
            <person name="Mccarthy M."/>
            <person name="Mcdonough S."/>
            <person name="Mcghee T."/>
            <person name="Meldrim J."/>
            <person name="Meneus L."/>
            <person name="Mesirov J."/>
            <person name="Mihalev A."/>
            <person name="Mihova T."/>
            <person name="Mikkelsen T."/>
            <person name="Mlenga V."/>
            <person name="Moru K."/>
            <person name="Mozes J."/>
            <person name="Mulrain L."/>
            <person name="Munson G."/>
            <person name="Naylor J."/>
            <person name="Newes C."/>
            <person name="Nguyen C."/>
            <person name="Nguyen N."/>
            <person name="Nguyen T."/>
            <person name="Nicol R."/>
            <person name="Nielsen C."/>
            <person name="Nizzari M."/>
            <person name="Norbu C."/>
            <person name="Norbu N."/>
            <person name="O'donnell P."/>
            <person name="Okoawo O."/>
            <person name="O'leary S."/>
            <person name="Omotosho B."/>
            <person name="O'neill K."/>
            <person name="Osman S."/>
            <person name="Parker S."/>
            <person name="Perrin D."/>
            <person name="Phunkhang P."/>
            <person name="Piqani B."/>
            <person name="Purcell S."/>
            <person name="Rachupka T."/>
            <person name="Ramasamy U."/>
            <person name="Rameau R."/>
            <person name="Ray V."/>
            <person name="Raymond C."/>
            <person name="Retta R."/>
            <person name="Richardson S."/>
            <person name="Rise C."/>
            <person name="Rodriguez J."/>
            <person name="Rogers J."/>
            <person name="Rogov P."/>
            <person name="Rutman M."/>
            <person name="Schupbach R."/>
            <person name="Seaman C."/>
            <person name="Settipalli S."/>
            <person name="Sharpe T."/>
            <person name="Sheridan J."/>
            <person name="Sherpa N."/>
            <person name="Shi J."/>
            <person name="Smirnov S."/>
            <person name="Smith C."/>
            <person name="Sougnez C."/>
            <person name="Spencer B."/>
            <person name="Stalker J."/>
            <person name="Stange-thomann N."/>
            <person name="Stavropoulos S."/>
            <person name="Stetson K."/>
            <person name="Stone C."/>
            <person name="Stone S."/>
            <person name="Stubbs M."/>
            <person name="Talamas J."/>
            <person name="Tchuinga P."/>
            <person name="Tenzing P."/>
            <person name="Tesfaye S."/>
            <person name="Theodore J."/>
            <person name="Thoulutsang Y."/>
            <person name="Topham K."/>
            <person name="Towey S."/>
            <person name="Tsamla T."/>
            <person name="Tsomo N."/>
            <person name="Vallee D."/>
            <person name="Vassiliev H."/>
            <person name="Venkataraman V."/>
            <person name="Vinson J."/>
            <person name="Vo A."/>
            <person name="Wade C."/>
            <person name="Wang S."/>
            <person name="Wangchuk T."/>
            <person name="Wangdi T."/>
            <person name="Whittaker C."/>
            <person name="Wilkinson J."/>
            <person name="Wu Y."/>
            <person name="Wyman D."/>
            <person name="Yadav S."/>
            <person name="Yang S."/>
            <person name="Yang X."/>
            <person name="Yeager S."/>
            <person name="Yee E."/>
            <person name="Young G."/>
            <person name="Zainoun J."/>
            <person name="Zembeck L."/>
            <person name="Zimmer A."/>
            <person name="Zody M."/>
            <person name="Lander E."/>
        </authorList>
    </citation>
    <scope>NUCLEOTIDE SEQUENCE [LARGE SCALE GENOMIC DNA]</scope>
</reference>
<evidence type="ECO:0000256" key="3">
    <source>
        <dbReference type="ARBA" id="ARBA00009466"/>
    </source>
</evidence>
<comment type="subcellular location">
    <subcellularLocation>
        <location evidence="2">Cytoplasm</location>
    </subcellularLocation>
    <subcellularLocation>
        <location evidence="1">Nucleus</location>
    </subcellularLocation>
</comment>
<dbReference type="AlphaFoldDB" id="H2Y846"/>
<dbReference type="PROSITE" id="PS50166">
    <property type="entry name" value="IMPORTIN_B_NT"/>
    <property type="match status" value="1"/>
</dbReference>
<evidence type="ECO:0000256" key="6">
    <source>
        <dbReference type="ARBA" id="ARBA00022927"/>
    </source>
</evidence>